<proteinExistence type="predicted"/>
<name>A0ABD6EKZ7_9BILA</name>
<reference evidence="1 2" key="1">
    <citation type="submission" date="2024-08" db="EMBL/GenBank/DDBJ databases">
        <title>Gnathostoma spinigerum genome.</title>
        <authorList>
            <person name="Gonzalez-Bertolin B."/>
            <person name="Monzon S."/>
            <person name="Zaballos A."/>
            <person name="Jimenez P."/>
            <person name="Dekumyoy P."/>
            <person name="Varona S."/>
            <person name="Cuesta I."/>
            <person name="Sumanam S."/>
            <person name="Adisakwattana P."/>
            <person name="Gasser R.B."/>
            <person name="Hernandez-Gonzalez A."/>
            <person name="Young N.D."/>
            <person name="Perteguer M.J."/>
        </authorList>
    </citation>
    <scope>NUCLEOTIDE SEQUENCE [LARGE SCALE GENOMIC DNA]</scope>
    <source>
        <strain evidence="1">AL3</strain>
        <tissue evidence="1">Liver</tissue>
    </source>
</reference>
<evidence type="ECO:0000313" key="2">
    <source>
        <dbReference type="Proteomes" id="UP001608902"/>
    </source>
</evidence>
<dbReference type="EMBL" id="JBGFUD010005730">
    <property type="protein sequence ID" value="MFH4980553.1"/>
    <property type="molecule type" value="Genomic_DNA"/>
</dbReference>
<gene>
    <name evidence="1" type="ORF">AB6A40_007262</name>
</gene>
<evidence type="ECO:0000313" key="1">
    <source>
        <dbReference type="EMBL" id="MFH4980553.1"/>
    </source>
</evidence>
<keyword evidence="2" id="KW-1185">Reference proteome</keyword>
<organism evidence="1 2">
    <name type="scientific">Gnathostoma spinigerum</name>
    <dbReference type="NCBI Taxonomy" id="75299"/>
    <lineage>
        <taxon>Eukaryota</taxon>
        <taxon>Metazoa</taxon>
        <taxon>Ecdysozoa</taxon>
        <taxon>Nematoda</taxon>
        <taxon>Chromadorea</taxon>
        <taxon>Rhabditida</taxon>
        <taxon>Spirurina</taxon>
        <taxon>Gnathostomatomorpha</taxon>
        <taxon>Gnathostomatoidea</taxon>
        <taxon>Gnathostomatidae</taxon>
        <taxon>Gnathostoma</taxon>
    </lineage>
</organism>
<accession>A0ABD6EKZ7</accession>
<sequence length="71" mass="7869">MQSNTVFGLIQEFTALKIFKGTRIVRKDGLVGAEIQKDVVLKEIADYSSEALNAIFMASDCASMKIKESRL</sequence>
<dbReference type="AlphaFoldDB" id="A0ABD6EKZ7"/>
<protein>
    <submittedName>
        <fullName evidence="1">Uncharacterized protein</fullName>
    </submittedName>
</protein>
<comment type="caution">
    <text evidence="1">The sequence shown here is derived from an EMBL/GenBank/DDBJ whole genome shotgun (WGS) entry which is preliminary data.</text>
</comment>
<dbReference type="Proteomes" id="UP001608902">
    <property type="component" value="Unassembled WGS sequence"/>
</dbReference>